<evidence type="ECO:0000313" key="2">
    <source>
        <dbReference type="EMBL" id="GBP24609.1"/>
    </source>
</evidence>
<feature type="region of interest" description="Disordered" evidence="1">
    <location>
        <begin position="30"/>
        <end position="55"/>
    </location>
</feature>
<keyword evidence="3" id="KW-1185">Reference proteome</keyword>
<dbReference type="Proteomes" id="UP000299102">
    <property type="component" value="Unassembled WGS sequence"/>
</dbReference>
<organism evidence="2 3">
    <name type="scientific">Eumeta variegata</name>
    <name type="common">Bagworm moth</name>
    <name type="synonym">Eumeta japonica</name>
    <dbReference type="NCBI Taxonomy" id="151549"/>
    <lineage>
        <taxon>Eukaryota</taxon>
        <taxon>Metazoa</taxon>
        <taxon>Ecdysozoa</taxon>
        <taxon>Arthropoda</taxon>
        <taxon>Hexapoda</taxon>
        <taxon>Insecta</taxon>
        <taxon>Pterygota</taxon>
        <taxon>Neoptera</taxon>
        <taxon>Endopterygota</taxon>
        <taxon>Lepidoptera</taxon>
        <taxon>Glossata</taxon>
        <taxon>Ditrysia</taxon>
        <taxon>Tineoidea</taxon>
        <taxon>Psychidae</taxon>
        <taxon>Oiketicinae</taxon>
        <taxon>Eumeta</taxon>
    </lineage>
</organism>
<gene>
    <name evidence="2" type="ORF">EVAR_79520_1</name>
</gene>
<protein>
    <submittedName>
        <fullName evidence="2">Uncharacterized protein</fullName>
    </submittedName>
</protein>
<evidence type="ECO:0000256" key="1">
    <source>
        <dbReference type="SAM" id="MobiDB-lite"/>
    </source>
</evidence>
<feature type="region of interest" description="Disordered" evidence="1">
    <location>
        <begin position="71"/>
        <end position="100"/>
    </location>
</feature>
<proteinExistence type="predicted"/>
<dbReference type="AlphaFoldDB" id="A0A4C1UE47"/>
<name>A0A4C1UE47_EUMVA</name>
<comment type="caution">
    <text evidence="2">The sequence shown here is derived from an EMBL/GenBank/DDBJ whole genome shotgun (WGS) entry which is preliminary data.</text>
</comment>
<dbReference type="EMBL" id="BGZK01000163">
    <property type="protein sequence ID" value="GBP24609.1"/>
    <property type="molecule type" value="Genomic_DNA"/>
</dbReference>
<accession>A0A4C1UE47</accession>
<sequence length="100" mass="11424">MTDPGDLKEILCDPILWRIPSRCVYSENVSEEHDSLRLSPPRCRGPPSRLHPPRRARGCVKTNVSFYRPAPKTEMLKISPAQRRRPDNAHGSVTNTKHKL</sequence>
<reference evidence="2 3" key="1">
    <citation type="journal article" date="2019" name="Commun. Biol.">
        <title>The bagworm genome reveals a unique fibroin gene that provides high tensile strength.</title>
        <authorList>
            <person name="Kono N."/>
            <person name="Nakamura H."/>
            <person name="Ohtoshi R."/>
            <person name="Tomita M."/>
            <person name="Numata K."/>
            <person name="Arakawa K."/>
        </authorList>
    </citation>
    <scope>NUCLEOTIDE SEQUENCE [LARGE SCALE GENOMIC DNA]</scope>
</reference>
<feature type="compositionally biased region" description="Polar residues" evidence="1">
    <location>
        <begin position="91"/>
        <end position="100"/>
    </location>
</feature>
<evidence type="ECO:0000313" key="3">
    <source>
        <dbReference type="Proteomes" id="UP000299102"/>
    </source>
</evidence>